<keyword evidence="1" id="KW-0812">Transmembrane</keyword>
<gene>
    <name evidence="2" type="ORF">FWILDA_LOCUS13268</name>
</gene>
<keyword evidence="3" id="KW-1185">Reference proteome</keyword>
<keyword evidence="1" id="KW-1133">Transmembrane helix</keyword>
<evidence type="ECO:0000256" key="1">
    <source>
        <dbReference type="SAM" id="Phobius"/>
    </source>
</evidence>
<feature type="transmembrane region" description="Helical" evidence="1">
    <location>
        <begin position="20"/>
        <end position="42"/>
    </location>
</feature>
<evidence type="ECO:0000313" key="2">
    <source>
        <dbReference type="EMBL" id="CAI2187810.1"/>
    </source>
</evidence>
<feature type="non-terminal residue" evidence="2">
    <location>
        <position position="1"/>
    </location>
</feature>
<dbReference type="Proteomes" id="UP001153678">
    <property type="component" value="Unassembled WGS sequence"/>
</dbReference>
<reference evidence="2" key="1">
    <citation type="submission" date="2022-08" db="EMBL/GenBank/DDBJ databases">
        <authorList>
            <person name="Kallberg Y."/>
            <person name="Tangrot J."/>
            <person name="Rosling A."/>
        </authorList>
    </citation>
    <scope>NUCLEOTIDE SEQUENCE</scope>
    <source>
        <strain evidence="2">Wild A</strain>
    </source>
</reference>
<keyword evidence="1" id="KW-0472">Membrane</keyword>
<dbReference type="EMBL" id="CAMKVN010004822">
    <property type="protein sequence ID" value="CAI2187810.1"/>
    <property type="molecule type" value="Genomic_DNA"/>
</dbReference>
<organism evidence="2 3">
    <name type="scientific">Funneliformis geosporum</name>
    <dbReference type="NCBI Taxonomy" id="1117311"/>
    <lineage>
        <taxon>Eukaryota</taxon>
        <taxon>Fungi</taxon>
        <taxon>Fungi incertae sedis</taxon>
        <taxon>Mucoromycota</taxon>
        <taxon>Glomeromycotina</taxon>
        <taxon>Glomeromycetes</taxon>
        <taxon>Glomerales</taxon>
        <taxon>Glomeraceae</taxon>
        <taxon>Funneliformis</taxon>
    </lineage>
</organism>
<dbReference type="AlphaFoldDB" id="A0A9W4T064"/>
<sequence>PKFMSDIENLHTDLTEGFHLNSTVPLITLNTLKLMVIMIGWISSDGKL</sequence>
<protein>
    <submittedName>
        <fullName evidence="2">5318_t:CDS:1</fullName>
    </submittedName>
</protein>
<comment type="caution">
    <text evidence="2">The sequence shown here is derived from an EMBL/GenBank/DDBJ whole genome shotgun (WGS) entry which is preliminary data.</text>
</comment>
<proteinExistence type="predicted"/>
<accession>A0A9W4T064</accession>
<evidence type="ECO:0000313" key="3">
    <source>
        <dbReference type="Proteomes" id="UP001153678"/>
    </source>
</evidence>
<name>A0A9W4T064_9GLOM</name>